<dbReference type="Proteomes" id="UP001479436">
    <property type="component" value="Unassembled WGS sequence"/>
</dbReference>
<reference evidence="2 3" key="1">
    <citation type="submission" date="2023-04" db="EMBL/GenBank/DDBJ databases">
        <title>Genome of Basidiobolus ranarum AG-B5.</title>
        <authorList>
            <person name="Stajich J.E."/>
            <person name="Carter-House D."/>
            <person name="Gryganskyi A."/>
        </authorList>
    </citation>
    <scope>NUCLEOTIDE SEQUENCE [LARGE SCALE GENOMIC DNA]</scope>
    <source>
        <strain evidence="2 3">AG-B5</strain>
    </source>
</reference>
<dbReference type="EMBL" id="JASJQH010003260">
    <property type="protein sequence ID" value="KAK9759703.1"/>
    <property type="molecule type" value="Genomic_DNA"/>
</dbReference>
<accession>A0ABR2WDX5</accession>
<comment type="caution">
    <text evidence="2">The sequence shown here is derived from an EMBL/GenBank/DDBJ whole genome shotgun (WGS) entry which is preliminary data.</text>
</comment>
<name>A0ABR2WDX5_9FUNG</name>
<protein>
    <submittedName>
        <fullName evidence="2">Uncharacterized protein</fullName>
    </submittedName>
</protein>
<proteinExistence type="predicted"/>
<evidence type="ECO:0000313" key="2">
    <source>
        <dbReference type="EMBL" id="KAK9759703.1"/>
    </source>
</evidence>
<evidence type="ECO:0000256" key="1">
    <source>
        <dbReference type="SAM" id="MobiDB-lite"/>
    </source>
</evidence>
<feature type="compositionally biased region" description="Basic residues" evidence="1">
    <location>
        <begin position="16"/>
        <end position="25"/>
    </location>
</feature>
<evidence type="ECO:0000313" key="3">
    <source>
        <dbReference type="Proteomes" id="UP001479436"/>
    </source>
</evidence>
<sequence>MNSLLSLNPLSSRLSIRRPFGRKTPRQLNSTNNSNRPEPSTPTNHFTLEPEQINGELPVPVVPEVSPNSPNRFNFSRMLSGREKETLPSTPESRLEKLLKKAKPFFDERSKPRLRLLALWNLLDLADDLDQAVFFQEHADKIYSAIYNSFIAQTDKSRVFLACGSKRETWNTLWTLKWAKSSRWKATELIC</sequence>
<feature type="compositionally biased region" description="Polar residues" evidence="1">
    <location>
        <begin position="26"/>
        <end position="46"/>
    </location>
</feature>
<organism evidence="2 3">
    <name type="scientific">Basidiobolus ranarum</name>
    <dbReference type="NCBI Taxonomy" id="34480"/>
    <lineage>
        <taxon>Eukaryota</taxon>
        <taxon>Fungi</taxon>
        <taxon>Fungi incertae sedis</taxon>
        <taxon>Zoopagomycota</taxon>
        <taxon>Entomophthoromycotina</taxon>
        <taxon>Basidiobolomycetes</taxon>
        <taxon>Basidiobolales</taxon>
        <taxon>Basidiobolaceae</taxon>
        <taxon>Basidiobolus</taxon>
    </lineage>
</organism>
<keyword evidence="3" id="KW-1185">Reference proteome</keyword>
<gene>
    <name evidence="2" type="ORF">K7432_017022</name>
</gene>
<feature type="region of interest" description="Disordered" evidence="1">
    <location>
        <begin position="16"/>
        <end position="48"/>
    </location>
</feature>